<dbReference type="AlphaFoldDB" id="A0A9Q1FZJ6"/>
<organism evidence="2 3">
    <name type="scientific">Synaphobranchus kaupii</name>
    <name type="common">Kaup's arrowtooth eel</name>
    <dbReference type="NCBI Taxonomy" id="118154"/>
    <lineage>
        <taxon>Eukaryota</taxon>
        <taxon>Metazoa</taxon>
        <taxon>Chordata</taxon>
        <taxon>Craniata</taxon>
        <taxon>Vertebrata</taxon>
        <taxon>Euteleostomi</taxon>
        <taxon>Actinopterygii</taxon>
        <taxon>Neopterygii</taxon>
        <taxon>Teleostei</taxon>
        <taxon>Anguilliformes</taxon>
        <taxon>Synaphobranchidae</taxon>
        <taxon>Synaphobranchus</taxon>
    </lineage>
</organism>
<evidence type="ECO:0000256" key="1">
    <source>
        <dbReference type="SAM" id="MobiDB-lite"/>
    </source>
</evidence>
<keyword evidence="3" id="KW-1185">Reference proteome</keyword>
<dbReference type="Proteomes" id="UP001152622">
    <property type="component" value="Chromosome 3"/>
</dbReference>
<accession>A0A9Q1FZJ6</accession>
<comment type="caution">
    <text evidence="2">The sequence shown here is derived from an EMBL/GenBank/DDBJ whole genome shotgun (WGS) entry which is preliminary data.</text>
</comment>
<proteinExistence type="predicted"/>
<gene>
    <name evidence="2" type="ORF">SKAU_G00105100</name>
</gene>
<evidence type="ECO:0000313" key="3">
    <source>
        <dbReference type="Proteomes" id="UP001152622"/>
    </source>
</evidence>
<dbReference type="EMBL" id="JAINUF010000003">
    <property type="protein sequence ID" value="KAJ8370482.1"/>
    <property type="molecule type" value="Genomic_DNA"/>
</dbReference>
<feature type="region of interest" description="Disordered" evidence="1">
    <location>
        <begin position="38"/>
        <end position="62"/>
    </location>
</feature>
<evidence type="ECO:0000313" key="2">
    <source>
        <dbReference type="EMBL" id="KAJ8370482.1"/>
    </source>
</evidence>
<sequence>MREDSGNGEARGWKGAAEASTLQRGTLIGLGRHGSLTSAISVGRGKGGGGARTARRARRTPPFRLHEIGVALGDASRGQPACQELHQNTGTWDTALRRGGGAEPGRDSALLRFAHYSEVGARARRGGGTAGAVPERRAMRHGRDTNLRTGAPCPNITNTASLHSTYTWAAQAGTKQDCSDDSATCLQDHTERAQRGSAAHRYKH</sequence>
<protein>
    <submittedName>
        <fullName evidence="2">Uncharacterized protein</fullName>
    </submittedName>
</protein>
<reference evidence="2" key="1">
    <citation type="journal article" date="2023" name="Science">
        <title>Genome structures resolve the early diversification of teleost fishes.</title>
        <authorList>
            <person name="Parey E."/>
            <person name="Louis A."/>
            <person name="Montfort J."/>
            <person name="Bouchez O."/>
            <person name="Roques C."/>
            <person name="Iampietro C."/>
            <person name="Lluch J."/>
            <person name="Castinel A."/>
            <person name="Donnadieu C."/>
            <person name="Desvignes T."/>
            <person name="Floi Bucao C."/>
            <person name="Jouanno E."/>
            <person name="Wen M."/>
            <person name="Mejri S."/>
            <person name="Dirks R."/>
            <person name="Jansen H."/>
            <person name="Henkel C."/>
            <person name="Chen W.J."/>
            <person name="Zahm M."/>
            <person name="Cabau C."/>
            <person name="Klopp C."/>
            <person name="Thompson A.W."/>
            <person name="Robinson-Rechavi M."/>
            <person name="Braasch I."/>
            <person name="Lecointre G."/>
            <person name="Bobe J."/>
            <person name="Postlethwait J.H."/>
            <person name="Berthelot C."/>
            <person name="Roest Crollius H."/>
            <person name="Guiguen Y."/>
        </authorList>
    </citation>
    <scope>NUCLEOTIDE SEQUENCE</scope>
    <source>
        <strain evidence="2">WJC10195</strain>
    </source>
</reference>
<name>A0A9Q1FZJ6_SYNKA</name>